<dbReference type="Pfam" id="PF00722">
    <property type="entry name" value="Glyco_hydro_16"/>
    <property type="match status" value="1"/>
</dbReference>
<dbReference type="KEGG" id="sflv:IC614_11800"/>
<protein>
    <submittedName>
        <fullName evidence="3">Glycoside hydrolase family 16 protein</fullName>
    </submittedName>
</protein>
<keyword evidence="3" id="KW-0378">Hydrolase</keyword>
<dbReference type="InterPro" id="IPR013320">
    <property type="entry name" value="ConA-like_dom_sf"/>
</dbReference>
<reference evidence="3 4" key="1">
    <citation type="submission" date="2020-11" db="EMBL/GenBank/DDBJ databases">
        <title>Genome seq and assembly of Sphingosinicella sp.</title>
        <authorList>
            <person name="Chhetri G."/>
        </authorList>
    </citation>
    <scope>NUCLEOTIDE SEQUENCE [LARGE SCALE GENOMIC DNA]</scope>
    <source>
        <strain evidence="3 4">UDD2</strain>
    </source>
</reference>
<evidence type="ECO:0000259" key="2">
    <source>
        <dbReference type="PROSITE" id="PS51762"/>
    </source>
</evidence>
<sequence length="262" mass="30743">MHREALYTLEWSDEFHGRDAPDPRIWTYDTEFNRTGWHNDERQYYARDRRKNARIDKSRLIIEAHREDLAPQDYDDWNGQPYSSARLTTRGRRHFQYGYFEVRAKLPCTVGTWPAIWLLPVEQDKGWPDDGEIDIAEHVGFDPGRVHHTLHTATMNHLRGTQRSAQSMVPDACRRFRRYQLLWTPDRIQMGVDDRITFRLSKSAAREWPFDKPYYLILNLAVGGSWGGREGIADVAFPARMEVDYVRYYRPARTGPAAGTVL</sequence>
<proteinExistence type="inferred from homology"/>
<gene>
    <name evidence="3" type="ORF">IC614_11800</name>
</gene>
<dbReference type="PROSITE" id="PS51762">
    <property type="entry name" value="GH16_2"/>
    <property type="match status" value="1"/>
</dbReference>
<dbReference type="InterPro" id="IPR000757">
    <property type="entry name" value="Beta-glucanase-like"/>
</dbReference>
<keyword evidence="4" id="KW-1185">Reference proteome</keyword>
<dbReference type="CDD" id="cd08023">
    <property type="entry name" value="GH16_laminarinase_like"/>
    <property type="match status" value="1"/>
</dbReference>
<dbReference type="Gene3D" id="2.60.120.200">
    <property type="match status" value="1"/>
</dbReference>
<evidence type="ECO:0000256" key="1">
    <source>
        <dbReference type="ARBA" id="ARBA00006865"/>
    </source>
</evidence>
<dbReference type="Proteomes" id="UP000594873">
    <property type="component" value="Chromosome"/>
</dbReference>
<accession>A0A7T2GJF8</accession>
<feature type="domain" description="GH16" evidence="2">
    <location>
        <begin position="13"/>
        <end position="254"/>
    </location>
</feature>
<dbReference type="InterPro" id="IPR050546">
    <property type="entry name" value="Glycosyl_Hydrlase_16"/>
</dbReference>
<name>A0A7T2GJF8_9SPHN</name>
<dbReference type="PANTHER" id="PTHR10963:SF55">
    <property type="entry name" value="GLYCOSIDE HYDROLASE FAMILY 16 PROTEIN"/>
    <property type="match status" value="1"/>
</dbReference>
<dbReference type="GO" id="GO:0004553">
    <property type="term" value="F:hydrolase activity, hydrolyzing O-glycosyl compounds"/>
    <property type="evidence" value="ECO:0007669"/>
    <property type="project" value="InterPro"/>
</dbReference>
<dbReference type="SUPFAM" id="SSF49899">
    <property type="entry name" value="Concanavalin A-like lectins/glucanases"/>
    <property type="match status" value="1"/>
</dbReference>
<organism evidence="3 4">
    <name type="scientific">Allosphingosinicella flava</name>
    <dbReference type="NCBI Taxonomy" id="2771430"/>
    <lineage>
        <taxon>Bacteria</taxon>
        <taxon>Pseudomonadati</taxon>
        <taxon>Pseudomonadota</taxon>
        <taxon>Alphaproteobacteria</taxon>
        <taxon>Sphingomonadales</taxon>
        <taxon>Sphingomonadaceae</taxon>
        <taxon>Allosphingosinicella</taxon>
    </lineage>
</organism>
<dbReference type="GO" id="GO:0005975">
    <property type="term" value="P:carbohydrate metabolic process"/>
    <property type="evidence" value="ECO:0007669"/>
    <property type="project" value="InterPro"/>
</dbReference>
<evidence type="ECO:0000313" key="3">
    <source>
        <dbReference type="EMBL" id="QPQ54975.1"/>
    </source>
</evidence>
<dbReference type="PANTHER" id="PTHR10963">
    <property type="entry name" value="GLYCOSYL HYDROLASE-RELATED"/>
    <property type="match status" value="1"/>
</dbReference>
<comment type="similarity">
    <text evidence="1">Belongs to the glycosyl hydrolase 16 family.</text>
</comment>
<evidence type="ECO:0000313" key="4">
    <source>
        <dbReference type="Proteomes" id="UP000594873"/>
    </source>
</evidence>
<dbReference type="AlphaFoldDB" id="A0A7T2GJF8"/>
<dbReference type="EMBL" id="CP065592">
    <property type="protein sequence ID" value="QPQ54975.1"/>
    <property type="molecule type" value="Genomic_DNA"/>
</dbReference>